<dbReference type="EMBL" id="JBAFUR010000011">
    <property type="protein sequence ID" value="MFG1255387.1"/>
    <property type="molecule type" value="Genomic_DNA"/>
</dbReference>
<feature type="transmembrane region" description="Helical" evidence="1">
    <location>
        <begin position="20"/>
        <end position="45"/>
    </location>
</feature>
<accession>A0ABW6ZNF8</accession>
<keyword evidence="1" id="KW-0812">Transmembrane</keyword>
<organism evidence="2 3">
    <name type="scientific">Xanthobacter aminoxidans</name>
    <dbReference type="NCBI Taxonomy" id="186280"/>
    <lineage>
        <taxon>Bacteria</taxon>
        <taxon>Pseudomonadati</taxon>
        <taxon>Pseudomonadota</taxon>
        <taxon>Alphaproteobacteria</taxon>
        <taxon>Hyphomicrobiales</taxon>
        <taxon>Xanthobacteraceae</taxon>
        <taxon>Xanthobacter</taxon>
    </lineage>
</organism>
<dbReference type="Proteomes" id="UP001604043">
    <property type="component" value="Unassembled WGS sequence"/>
</dbReference>
<gene>
    <name evidence="2" type="ORF">V5F30_24465</name>
</gene>
<keyword evidence="1" id="KW-1133">Transmembrane helix</keyword>
<evidence type="ECO:0000313" key="2">
    <source>
        <dbReference type="EMBL" id="MFG1255387.1"/>
    </source>
</evidence>
<keyword evidence="3" id="KW-1185">Reference proteome</keyword>
<proteinExistence type="predicted"/>
<reference evidence="2 3" key="1">
    <citation type="submission" date="2024-02" db="EMBL/GenBank/DDBJ databases">
        <title>Expansion and revision of Xanthobacter and proposal of Roseixanthobacter gen. nov.</title>
        <authorList>
            <person name="Soltysiak M.P.M."/>
            <person name="Jalihal A."/>
            <person name="Ory A."/>
            <person name="Chrisophersen C."/>
            <person name="Lee A.D."/>
            <person name="Boulton J."/>
            <person name="Springer M."/>
        </authorList>
    </citation>
    <scope>NUCLEOTIDE SEQUENCE [LARGE SCALE GENOMIC DNA]</scope>
    <source>
        <strain evidence="2 3">CB5</strain>
    </source>
</reference>
<keyword evidence="1" id="KW-0472">Membrane</keyword>
<protein>
    <submittedName>
        <fullName evidence="2">Uncharacterized protein</fullName>
    </submittedName>
</protein>
<name>A0ABW6ZNF8_9HYPH</name>
<comment type="caution">
    <text evidence="2">The sequence shown here is derived from an EMBL/GenBank/DDBJ whole genome shotgun (WGS) entry which is preliminary data.</text>
</comment>
<evidence type="ECO:0000256" key="1">
    <source>
        <dbReference type="SAM" id="Phobius"/>
    </source>
</evidence>
<evidence type="ECO:0000313" key="3">
    <source>
        <dbReference type="Proteomes" id="UP001604043"/>
    </source>
</evidence>
<dbReference type="RefSeq" id="WP_394010460.1">
    <property type="nucleotide sequence ID" value="NZ_JBAFUR010000011.1"/>
</dbReference>
<sequence length="50" mass="5064">MVTQDMLDAYGAIRAGLGRGWAWLFAGGLLAGAAGLALTLVLALIQMASS</sequence>